<evidence type="ECO:0000313" key="3">
    <source>
        <dbReference type="EMBL" id="NDV01252.1"/>
    </source>
</evidence>
<proteinExistence type="predicted"/>
<dbReference type="GO" id="GO:0004252">
    <property type="term" value="F:serine-type endopeptidase activity"/>
    <property type="evidence" value="ECO:0007669"/>
    <property type="project" value="InterPro"/>
</dbReference>
<dbReference type="EMBL" id="JAAGAB010000002">
    <property type="protein sequence ID" value="NDV01252.1"/>
    <property type="molecule type" value="Genomic_DNA"/>
</dbReference>
<dbReference type="RefSeq" id="WP_163892788.1">
    <property type="nucleotide sequence ID" value="NZ_JAAFYS010000002.1"/>
</dbReference>
<dbReference type="Pfam" id="PF02897">
    <property type="entry name" value="Peptidase_S9_N"/>
    <property type="match status" value="1"/>
</dbReference>
<evidence type="ECO:0000259" key="2">
    <source>
        <dbReference type="Pfam" id="PF02897"/>
    </source>
</evidence>
<reference evidence="3 4" key="1">
    <citation type="submission" date="2020-02" db="EMBL/GenBank/DDBJ databases">
        <title>Pseudoroseicyclus tamarix, sp. nov., isolated from offshore sediment of a Tamarix chinensis forest.</title>
        <authorList>
            <person name="Gai Y."/>
        </authorList>
    </citation>
    <scope>NUCLEOTIDE SEQUENCE [LARGE SCALE GENOMIC DNA]</scope>
    <source>
        <strain evidence="3 4">CLL3-39</strain>
    </source>
</reference>
<dbReference type="SUPFAM" id="SSF50993">
    <property type="entry name" value="Peptidase/esterase 'gauge' domain"/>
    <property type="match status" value="1"/>
</dbReference>
<keyword evidence="4" id="KW-1185">Reference proteome</keyword>
<dbReference type="AlphaFoldDB" id="A0A6B2K0P0"/>
<accession>A0A6B2K0P0</accession>
<dbReference type="Proteomes" id="UP000474757">
    <property type="component" value="Unassembled WGS sequence"/>
</dbReference>
<name>A0A6B2K0P0_9RHOB</name>
<evidence type="ECO:0000256" key="1">
    <source>
        <dbReference type="SAM" id="MobiDB-lite"/>
    </source>
</evidence>
<feature type="region of interest" description="Disordered" evidence="1">
    <location>
        <begin position="89"/>
        <end position="123"/>
    </location>
</feature>
<sequence length="123" mass="14035">MGAGSGFFYNRYQDPVADTAASFVNHAVWFYRLGTPQLKDRQILVTPLRPELVRPFYRSNGGRYFIIHSMSGVGAMRFRWSTLKAPTGSRTLRGAARRLPGRTRDGRWTSSTNKSRSERSSRF</sequence>
<protein>
    <recommendedName>
        <fullName evidence="2">Peptidase S9A N-terminal domain-containing protein</fullName>
    </recommendedName>
</protein>
<dbReference type="Gene3D" id="2.130.10.120">
    <property type="entry name" value="Prolyl oligopeptidase, N-terminal domain"/>
    <property type="match status" value="1"/>
</dbReference>
<feature type="domain" description="Peptidase S9A N-terminal" evidence="2">
    <location>
        <begin position="4"/>
        <end position="102"/>
    </location>
</feature>
<evidence type="ECO:0000313" key="4">
    <source>
        <dbReference type="Proteomes" id="UP000474757"/>
    </source>
</evidence>
<comment type="caution">
    <text evidence="3">The sequence shown here is derived from an EMBL/GenBank/DDBJ whole genome shotgun (WGS) entry which is preliminary data.</text>
</comment>
<gene>
    <name evidence="3" type="ORF">GZA08_09780</name>
</gene>
<organism evidence="3 4">
    <name type="scientific">Pseudoroseicyclus tamaricis</name>
    <dbReference type="NCBI Taxonomy" id="2705421"/>
    <lineage>
        <taxon>Bacteria</taxon>
        <taxon>Pseudomonadati</taxon>
        <taxon>Pseudomonadota</taxon>
        <taxon>Alphaproteobacteria</taxon>
        <taxon>Rhodobacterales</taxon>
        <taxon>Paracoccaceae</taxon>
        <taxon>Pseudoroseicyclus</taxon>
    </lineage>
</organism>
<dbReference type="InterPro" id="IPR023302">
    <property type="entry name" value="Pept_S9A_N"/>
</dbReference>